<proteinExistence type="predicted"/>
<reference evidence="1" key="1">
    <citation type="journal article" date="2021" name="Proc. Natl. Acad. Sci. U.S.A.">
        <title>A Catalog of Tens of Thousands of Viruses from Human Metagenomes Reveals Hidden Associations with Chronic Diseases.</title>
        <authorList>
            <person name="Tisza M.J."/>
            <person name="Buck C.B."/>
        </authorList>
    </citation>
    <scope>NUCLEOTIDE SEQUENCE</scope>
    <source>
        <strain evidence="1">CtEw721</strain>
    </source>
</reference>
<protein>
    <submittedName>
        <fullName evidence="1">Uncharacterized protein</fullName>
    </submittedName>
</protein>
<evidence type="ECO:0000313" key="1">
    <source>
        <dbReference type="EMBL" id="DAF84988.1"/>
    </source>
</evidence>
<dbReference type="EMBL" id="BK015914">
    <property type="protein sequence ID" value="DAF84988.1"/>
    <property type="molecule type" value="Genomic_DNA"/>
</dbReference>
<sequence length="236" mass="27094">MIQFSDIYERTVNLIDDPDINRAYLTNKIEFQKIMYNFLINGLSYFSNPIKVADALAQYDEPTGETEVGKCEAGKQTYDVTMDIPEDAEIVFYIDTPNKKGVLIKHQTEATYDATAKTVEFANPVNDGEQYEIEWYKAGAFTADFVAAGKAIGDSMTKRVTEILARTTVIAWAEKEQNFLLDIRNLLNDTDFKLHSPANSLKTKTDWVKDLQFEIYSLQNKLDWDLRNRSVSWYGY</sequence>
<name>A0A8S5TS01_9CAUD</name>
<accession>A0A8S5TS01</accession>
<organism evidence="1">
    <name type="scientific">Siphoviridae sp. ctEw721</name>
    <dbReference type="NCBI Taxonomy" id="2825400"/>
    <lineage>
        <taxon>Viruses</taxon>
        <taxon>Duplodnaviria</taxon>
        <taxon>Heunggongvirae</taxon>
        <taxon>Uroviricota</taxon>
        <taxon>Caudoviricetes</taxon>
    </lineage>
</organism>